<reference evidence="1 2" key="1">
    <citation type="submission" date="2024-01" db="EMBL/GenBank/DDBJ databases">
        <title>Novel lytic viruses for Xanthomonas sp. and Stenotrophomonas maltophilia.</title>
        <authorList>
            <person name="Petrzik K."/>
            <person name="Brazdova S."/>
            <person name="Sovova L."/>
            <person name="Neoralova M."/>
        </authorList>
    </citation>
    <scope>NUCLEOTIDE SEQUENCE [LARGE SCALE GENOMIC DNA]</scope>
</reference>
<proteinExistence type="predicted"/>
<protein>
    <submittedName>
        <fullName evidence="1">Uncharacterized protein</fullName>
    </submittedName>
</protein>
<sequence>MYSAHKPHISRRFGVWFADAWHPRKKLRTDEKFPHSQAIRFCMRLNEKEK</sequence>
<accession>A0ABZ2GY64</accession>
<organism evidence="1 2">
    <name type="scientific">Xanthomonas phage SB4</name>
    <dbReference type="NCBI Taxonomy" id="3117473"/>
    <lineage>
        <taxon>Viruses</taxon>
        <taxon>Duplodnaviria</taxon>
        <taxon>Heunggongvirae</taxon>
        <taxon>Uroviricota</taxon>
        <taxon>Caudoviricetes</taxon>
        <taxon>Autographivirales</taxon>
        <taxon>Autonotataviridae</taxon>
        <taxon>Gujervirinae</taxon>
        <taxon>Ceskevirus</taxon>
        <taxon>Ceskevirus SB4</taxon>
    </lineage>
</organism>
<dbReference type="EMBL" id="PP079415">
    <property type="protein sequence ID" value="WWO60292.1"/>
    <property type="molecule type" value="Genomic_DNA"/>
</dbReference>
<name>A0ABZ2GY64_9CAUD</name>
<evidence type="ECO:0000313" key="2">
    <source>
        <dbReference type="Proteomes" id="UP001384053"/>
    </source>
</evidence>
<keyword evidence="2" id="KW-1185">Reference proteome</keyword>
<evidence type="ECO:0000313" key="1">
    <source>
        <dbReference type="EMBL" id="WWO60292.1"/>
    </source>
</evidence>
<dbReference type="Proteomes" id="UP001384053">
    <property type="component" value="Segment"/>
</dbReference>